<dbReference type="RefSeq" id="WP_320423261.1">
    <property type="nucleotide sequence ID" value="NZ_JAXCLA010000004.1"/>
</dbReference>
<comment type="caution">
    <text evidence="2">The sequence shown here is derived from an EMBL/GenBank/DDBJ whole genome shotgun (WGS) entry which is preliminary data.</text>
</comment>
<feature type="compositionally biased region" description="Acidic residues" evidence="1">
    <location>
        <begin position="30"/>
        <end position="42"/>
    </location>
</feature>
<gene>
    <name evidence="2" type="ORF">SNE35_12595</name>
</gene>
<reference evidence="2 3" key="1">
    <citation type="submission" date="2023-11" db="EMBL/GenBank/DDBJ databases">
        <title>Paucibacter sp. nov., isolated from fresh soil in Korea.</title>
        <authorList>
            <person name="Le N.T.T."/>
        </authorList>
    </citation>
    <scope>NUCLEOTIDE SEQUENCE [LARGE SCALE GENOMIC DNA]</scope>
    <source>
        <strain evidence="2 3">R3-3</strain>
    </source>
</reference>
<feature type="compositionally biased region" description="Pro residues" evidence="1">
    <location>
        <begin position="1"/>
        <end position="16"/>
    </location>
</feature>
<proteinExistence type="predicted"/>
<name>A0ABU5DGE7_9BURK</name>
<organism evidence="2 3">
    <name type="scientific">Roseateles agri</name>
    <dbReference type="NCBI Taxonomy" id="3098619"/>
    <lineage>
        <taxon>Bacteria</taxon>
        <taxon>Pseudomonadati</taxon>
        <taxon>Pseudomonadota</taxon>
        <taxon>Betaproteobacteria</taxon>
        <taxon>Burkholderiales</taxon>
        <taxon>Sphaerotilaceae</taxon>
        <taxon>Roseateles</taxon>
    </lineage>
</organism>
<evidence type="ECO:0000256" key="1">
    <source>
        <dbReference type="SAM" id="MobiDB-lite"/>
    </source>
</evidence>
<protein>
    <submittedName>
        <fullName evidence="2">Uncharacterized protein</fullName>
    </submittedName>
</protein>
<sequence>MNPKQPPPRQPPPHPTLPREDSTRTHDPDESVAGEEDPGSADEELRKPHPPGRDIT</sequence>
<evidence type="ECO:0000313" key="2">
    <source>
        <dbReference type="EMBL" id="MDY0745352.1"/>
    </source>
</evidence>
<dbReference type="EMBL" id="JAXCLA010000004">
    <property type="protein sequence ID" value="MDY0745352.1"/>
    <property type="molecule type" value="Genomic_DNA"/>
</dbReference>
<keyword evidence="3" id="KW-1185">Reference proteome</keyword>
<evidence type="ECO:0000313" key="3">
    <source>
        <dbReference type="Proteomes" id="UP001285263"/>
    </source>
</evidence>
<dbReference type="Proteomes" id="UP001285263">
    <property type="component" value="Unassembled WGS sequence"/>
</dbReference>
<feature type="region of interest" description="Disordered" evidence="1">
    <location>
        <begin position="1"/>
        <end position="56"/>
    </location>
</feature>
<accession>A0ABU5DGE7</accession>
<feature type="compositionally biased region" description="Basic and acidic residues" evidence="1">
    <location>
        <begin position="43"/>
        <end position="56"/>
    </location>
</feature>
<feature type="compositionally biased region" description="Basic and acidic residues" evidence="1">
    <location>
        <begin position="17"/>
        <end position="29"/>
    </location>
</feature>